<dbReference type="RefSeq" id="WP_344432735.1">
    <property type="nucleotide sequence ID" value="NZ_BAAASL010000001.1"/>
</dbReference>
<dbReference type="PROSITE" id="PS50082">
    <property type="entry name" value="WD_REPEATS_2"/>
    <property type="match status" value="1"/>
</dbReference>
<dbReference type="SUPFAM" id="SSF52540">
    <property type="entry name" value="P-loop containing nucleoside triphosphate hydrolases"/>
    <property type="match status" value="1"/>
</dbReference>
<feature type="transmembrane region" description="Helical" evidence="2">
    <location>
        <begin position="480"/>
        <end position="502"/>
    </location>
</feature>
<dbReference type="PANTHER" id="PTHR19879:SF9">
    <property type="entry name" value="TRANSCRIPTION INITIATION FACTOR TFIID SUBUNIT 5"/>
    <property type="match status" value="1"/>
</dbReference>
<evidence type="ECO:0000313" key="4">
    <source>
        <dbReference type="EMBL" id="GAA2707785.1"/>
    </source>
</evidence>
<dbReference type="InterPro" id="IPR027417">
    <property type="entry name" value="P-loop_NTPase"/>
</dbReference>
<dbReference type="EMBL" id="BAAASL010000001">
    <property type="protein sequence ID" value="GAA2707785.1"/>
    <property type="molecule type" value="Genomic_DNA"/>
</dbReference>
<gene>
    <name evidence="4" type="ORF">GCM10010315_03010</name>
</gene>
<proteinExistence type="predicted"/>
<protein>
    <recommendedName>
        <fullName evidence="3">NACHT domain-containing protein</fullName>
    </recommendedName>
</protein>
<keyword evidence="2" id="KW-0812">Transmembrane</keyword>
<feature type="transmembrane region" description="Helical" evidence="2">
    <location>
        <begin position="674"/>
        <end position="694"/>
    </location>
</feature>
<organism evidence="4 5">
    <name type="scientific">Streptomyces luteosporeus</name>
    <dbReference type="NCBI Taxonomy" id="173856"/>
    <lineage>
        <taxon>Bacteria</taxon>
        <taxon>Bacillati</taxon>
        <taxon>Actinomycetota</taxon>
        <taxon>Actinomycetes</taxon>
        <taxon>Kitasatosporales</taxon>
        <taxon>Streptomycetaceae</taxon>
        <taxon>Streptomyces</taxon>
    </lineage>
</organism>
<feature type="repeat" description="WD" evidence="1">
    <location>
        <begin position="1101"/>
        <end position="1139"/>
    </location>
</feature>
<feature type="domain" description="NACHT" evidence="3">
    <location>
        <begin position="161"/>
        <end position="249"/>
    </location>
</feature>
<evidence type="ECO:0000256" key="1">
    <source>
        <dbReference type="PROSITE-ProRule" id="PRU00221"/>
    </source>
</evidence>
<evidence type="ECO:0000256" key="2">
    <source>
        <dbReference type="SAM" id="Phobius"/>
    </source>
</evidence>
<dbReference type="Pfam" id="PF00400">
    <property type="entry name" value="WD40"/>
    <property type="match status" value="1"/>
</dbReference>
<dbReference type="PROSITE" id="PS50837">
    <property type="entry name" value="NACHT"/>
    <property type="match status" value="1"/>
</dbReference>
<dbReference type="InterPro" id="IPR007111">
    <property type="entry name" value="NACHT_NTPase"/>
</dbReference>
<dbReference type="InterPro" id="IPR001680">
    <property type="entry name" value="WD40_rpt"/>
</dbReference>
<feature type="transmembrane region" description="Helical" evidence="2">
    <location>
        <begin position="45"/>
        <end position="65"/>
    </location>
</feature>
<accession>A0ABN3TK20</accession>
<dbReference type="InterPro" id="IPR015943">
    <property type="entry name" value="WD40/YVTN_repeat-like_dom_sf"/>
</dbReference>
<comment type="caution">
    <text evidence="4">The sequence shown here is derived from an EMBL/GenBank/DDBJ whole genome shotgun (WGS) entry which is preliminary data.</text>
</comment>
<dbReference type="SMART" id="SM00320">
    <property type="entry name" value="WD40"/>
    <property type="match status" value="3"/>
</dbReference>
<dbReference type="SUPFAM" id="SSF50998">
    <property type="entry name" value="Quinoprotein alcohol dehydrogenase-like"/>
    <property type="match status" value="1"/>
</dbReference>
<keyword evidence="2" id="KW-0472">Membrane</keyword>
<keyword evidence="2" id="KW-1133">Transmembrane helix</keyword>
<evidence type="ECO:0000313" key="5">
    <source>
        <dbReference type="Proteomes" id="UP001500886"/>
    </source>
</evidence>
<dbReference type="InterPro" id="IPR011047">
    <property type="entry name" value="Quinoprotein_ADH-like_sf"/>
</dbReference>
<sequence>MFRPPPRVPRRRVLRDVLLTGIGLASAGFAVWLYAGHLQDAERLIAVPGLLVSVASLAVALADYFRPEEAPGDPASIADDLAGTVRDQWSEEATARSLRDPRVLPLSWRASARAVSDTPERVTGSTTAGTILRLRLDGRLDGRFDAATAQLAEGYARVPSGRLVVLGEPGAGKTVLAILLTLGLLRARSDGGPVPVLLAASSWDPVRERLDDWIVQALAASYYSGREEMPRTLLERGLLLPILDGLDEIPESARRSAIRSINRALGGDRPIVVTCRSAEYEDVIEGGAPVLRRAPVVEVEPVGVEDVIAYLSDVDWPAGTDWTPVFAHLRQNDTADSAVTAALSTPLMVSLTRLVYQRGGGAPRDLLDGERFDCRHAVEDYVLGRVIDAAYEPERLPSGEPAADTEPRWDADRARRWLTFLAEYLHRHRERDLAWWLMSQRLLSPWVAPGIGIGIGAVLMVGALAWAAAFGSHVALKGALLFGAAIGGGFAVVATIIWYATAGRPPGRLSLAVRGSLGRLRRGFATGAALVAVPTVPFLVGLWVFLSLDGDWPLAHTELFVMAVTASLTLATALGLAMAVHHWLDAPPSRSAKASPPAFVRLDRRSSMIGALAAGTVAGATTLLALVVGMALGLLGVQFTTHWSAWPGRPSPWYLTGKSYDDIMSELPKEGGSSIVFGLAFVLPGLVVFLLILLSRAWMRFLIARAVLALRGCLPWHLMAFLSDARARGLLRQSGGTYQFRHIRLQEQLAGRVGDGAPTTPSASPTRRRVLVGAAATAAGGVLVGVTKALPADESLAVITSDVIDAPRDLGLTQSLRFGHDSQTLAIGTEHGVVGLCTWAQAQGRTIATVGGRYSVLDVAPTADNHGIGAVLTDYKTGQQRVVHWDLPVGRAPHQLGSWNGPGAISGDGRFLAVTGTNDTTMIWDAVERSWSDGPSLANAPYSTLSRDGRYLAVAAEDGSEIILWDTGTRRIVDRTRVPGAPTGRLWVGENATVGAELNPTEAGYPSVLLWNGVTGRTRIVRRAAEAVFSSDGKVMAYTARDDHKAIAVVHTAKGDDGSTFACPGLLQALSDDGGVLAMSDHDSGIHLWNTADGTALGRPLLGHTGVISRVAFSRDTRLLATAGSDGTVRVWRVPRVTD</sequence>
<keyword evidence="1" id="KW-0853">WD repeat</keyword>
<keyword evidence="5" id="KW-1185">Reference proteome</keyword>
<feature type="transmembrane region" description="Helical" evidence="2">
    <location>
        <begin position="701"/>
        <end position="722"/>
    </location>
</feature>
<feature type="transmembrane region" description="Helical" evidence="2">
    <location>
        <begin position="446"/>
        <end position="468"/>
    </location>
</feature>
<reference evidence="4 5" key="1">
    <citation type="journal article" date="2019" name="Int. J. Syst. Evol. Microbiol.">
        <title>The Global Catalogue of Microorganisms (GCM) 10K type strain sequencing project: providing services to taxonomists for standard genome sequencing and annotation.</title>
        <authorList>
            <consortium name="The Broad Institute Genomics Platform"/>
            <consortium name="The Broad Institute Genome Sequencing Center for Infectious Disease"/>
            <person name="Wu L."/>
            <person name="Ma J."/>
        </authorList>
    </citation>
    <scope>NUCLEOTIDE SEQUENCE [LARGE SCALE GENOMIC DNA]</scope>
    <source>
        <strain evidence="4 5">JCM 4542</strain>
    </source>
</reference>
<feature type="transmembrane region" description="Helical" evidence="2">
    <location>
        <begin position="12"/>
        <end position="33"/>
    </location>
</feature>
<dbReference type="PANTHER" id="PTHR19879">
    <property type="entry name" value="TRANSCRIPTION INITIATION FACTOR TFIID"/>
    <property type="match status" value="1"/>
</dbReference>
<dbReference type="Gene3D" id="3.40.50.300">
    <property type="entry name" value="P-loop containing nucleotide triphosphate hydrolases"/>
    <property type="match status" value="1"/>
</dbReference>
<feature type="transmembrane region" description="Helical" evidence="2">
    <location>
        <begin position="560"/>
        <end position="584"/>
    </location>
</feature>
<dbReference type="Proteomes" id="UP001500886">
    <property type="component" value="Unassembled WGS sequence"/>
</dbReference>
<dbReference type="PROSITE" id="PS50294">
    <property type="entry name" value="WD_REPEATS_REGION"/>
    <property type="match status" value="1"/>
</dbReference>
<dbReference type="Gene3D" id="2.130.10.10">
    <property type="entry name" value="YVTN repeat-like/Quinoprotein amine dehydrogenase"/>
    <property type="match status" value="2"/>
</dbReference>
<feature type="transmembrane region" description="Helical" evidence="2">
    <location>
        <begin position="523"/>
        <end position="548"/>
    </location>
</feature>
<evidence type="ECO:0000259" key="3">
    <source>
        <dbReference type="PROSITE" id="PS50837"/>
    </source>
</evidence>
<feature type="transmembrane region" description="Helical" evidence="2">
    <location>
        <begin position="611"/>
        <end position="637"/>
    </location>
</feature>
<name>A0ABN3TK20_9ACTN</name>